<comment type="caution">
    <text evidence="6">The sequence shown here is derived from an EMBL/GenBank/DDBJ whole genome shotgun (WGS) entry which is preliminary data.</text>
</comment>
<dbReference type="Gene3D" id="1.10.10.60">
    <property type="entry name" value="Homeodomain-like"/>
    <property type="match status" value="1"/>
</dbReference>
<sequence>MTTRPAGRPRSQEADLAIMAAALDVLIEQGAQQASIEQVARRAGVTRATVYRRFADKTAMLVRTLEWANHDHDPEFTGWRDVEHMLGDWAAYLAVPRHRRLLRRLFGSRDDYPELVSTYRMVNGGRRAAMVRAMLCQARDLGRLPRDVDLDVLQEMLTAAVVHHVSTYPDDEDPERIAAYLAAVMRQVGYRAVPGEREKT</sequence>
<evidence type="ECO:0000313" key="6">
    <source>
        <dbReference type="EMBL" id="GAA3694825.1"/>
    </source>
</evidence>
<dbReference type="Pfam" id="PF16859">
    <property type="entry name" value="TetR_C_11"/>
    <property type="match status" value="1"/>
</dbReference>
<keyword evidence="3" id="KW-0804">Transcription</keyword>
<dbReference type="Gene3D" id="1.10.357.10">
    <property type="entry name" value="Tetracycline Repressor, domain 2"/>
    <property type="match status" value="1"/>
</dbReference>
<evidence type="ECO:0000256" key="2">
    <source>
        <dbReference type="ARBA" id="ARBA00023125"/>
    </source>
</evidence>
<dbReference type="InterPro" id="IPR050109">
    <property type="entry name" value="HTH-type_TetR-like_transc_reg"/>
</dbReference>
<dbReference type="PROSITE" id="PS50977">
    <property type="entry name" value="HTH_TETR_2"/>
    <property type="match status" value="1"/>
</dbReference>
<dbReference type="PANTHER" id="PTHR30055:SF148">
    <property type="entry name" value="TETR-FAMILY TRANSCRIPTIONAL REGULATOR"/>
    <property type="match status" value="1"/>
</dbReference>
<dbReference type="Proteomes" id="UP001500902">
    <property type="component" value="Unassembled WGS sequence"/>
</dbReference>
<organism evidence="6 7">
    <name type="scientific">Nonomuraea antimicrobica</name>
    <dbReference type="NCBI Taxonomy" id="561173"/>
    <lineage>
        <taxon>Bacteria</taxon>
        <taxon>Bacillati</taxon>
        <taxon>Actinomycetota</taxon>
        <taxon>Actinomycetes</taxon>
        <taxon>Streptosporangiales</taxon>
        <taxon>Streptosporangiaceae</taxon>
        <taxon>Nonomuraea</taxon>
    </lineage>
</organism>
<name>A0ABP7CQP9_9ACTN</name>
<dbReference type="InterPro" id="IPR009057">
    <property type="entry name" value="Homeodomain-like_sf"/>
</dbReference>
<gene>
    <name evidence="6" type="ORF">GCM10022224_070510</name>
</gene>
<dbReference type="InterPro" id="IPR036271">
    <property type="entry name" value="Tet_transcr_reg_TetR-rel_C_sf"/>
</dbReference>
<evidence type="ECO:0000256" key="4">
    <source>
        <dbReference type="PROSITE-ProRule" id="PRU00335"/>
    </source>
</evidence>
<dbReference type="PRINTS" id="PR00455">
    <property type="entry name" value="HTHTETR"/>
</dbReference>
<dbReference type="Pfam" id="PF00440">
    <property type="entry name" value="TetR_N"/>
    <property type="match status" value="1"/>
</dbReference>
<evidence type="ECO:0000256" key="1">
    <source>
        <dbReference type="ARBA" id="ARBA00023015"/>
    </source>
</evidence>
<dbReference type="EMBL" id="BAAAZP010000144">
    <property type="protein sequence ID" value="GAA3694825.1"/>
    <property type="molecule type" value="Genomic_DNA"/>
</dbReference>
<keyword evidence="7" id="KW-1185">Reference proteome</keyword>
<evidence type="ECO:0000256" key="3">
    <source>
        <dbReference type="ARBA" id="ARBA00023163"/>
    </source>
</evidence>
<reference evidence="7" key="1">
    <citation type="journal article" date="2019" name="Int. J. Syst. Evol. Microbiol.">
        <title>The Global Catalogue of Microorganisms (GCM) 10K type strain sequencing project: providing services to taxonomists for standard genome sequencing and annotation.</title>
        <authorList>
            <consortium name="The Broad Institute Genomics Platform"/>
            <consortium name="The Broad Institute Genome Sequencing Center for Infectious Disease"/>
            <person name="Wu L."/>
            <person name="Ma J."/>
        </authorList>
    </citation>
    <scope>NUCLEOTIDE SEQUENCE [LARGE SCALE GENOMIC DNA]</scope>
    <source>
        <strain evidence="7">JCM 16904</strain>
    </source>
</reference>
<feature type="domain" description="HTH tetR-type" evidence="5">
    <location>
        <begin position="12"/>
        <end position="72"/>
    </location>
</feature>
<accession>A0ABP7CQP9</accession>
<dbReference type="InterPro" id="IPR011075">
    <property type="entry name" value="TetR_C"/>
</dbReference>
<dbReference type="SUPFAM" id="SSF48498">
    <property type="entry name" value="Tetracyclin repressor-like, C-terminal domain"/>
    <property type="match status" value="1"/>
</dbReference>
<evidence type="ECO:0000313" key="7">
    <source>
        <dbReference type="Proteomes" id="UP001500902"/>
    </source>
</evidence>
<evidence type="ECO:0000259" key="5">
    <source>
        <dbReference type="PROSITE" id="PS50977"/>
    </source>
</evidence>
<dbReference type="InterPro" id="IPR001647">
    <property type="entry name" value="HTH_TetR"/>
</dbReference>
<keyword evidence="1" id="KW-0805">Transcription regulation</keyword>
<keyword evidence="2 4" id="KW-0238">DNA-binding</keyword>
<dbReference type="RefSeq" id="WP_344887881.1">
    <property type="nucleotide sequence ID" value="NZ_BAAAZP010000144.1"/>
</dbReference>
<feature type="DNA-binding region" description="H-T-H motif" evidence="4">
    <location>
        <begin position="35"/>
        <end position="54"/>
    </location>
</feature>
<dbReference type="SUPFAM" id="SSF46689">
    <property type="entry name" value="Homeodomain-like"/>
    <property type="match status" value="1"/>
</dbReference>
<dbReference type="PANTHER" id="PTHR30055">
    <property type="entry name" value="HTH-TYPE TRANSCRIPTIONAL REGULATOR RUTR"/>
    <property type="match status" value="1"/>
</dbReference>
<proteinExistence type="predicted"/>
<protein>
    <submittedName>
        <fullName evidence="6">TetR/AcrR family transcriptional regulator</fullName>
    </submittedName>
</protein>